<dbReference type="AlphaFoldDB" id="A0A8T1RWH3"/>
<comment type="caution">
    <text evidence="3">The sequence shown here is derived from an EMBL/GenBank/DDBJ whole genome shotgun (WGS) entry which is preliminary data.</text>
</comment>
<feature type="transmembrane region" description="Helical" evidence="1">
    <location>
        <begin position="28"/>
        <end position="50"/>
    </location>
</feature>
<dbReference type="OrthoDB" id="10062065at2759"/>
<keyword evidence="1" id="KW-0812">Transmembrane</keyword>
<name>A0A8T1RWH3_CHESE</name>
<dbReference type="Proteomes" id="UP000765507">
    <property type="component" value="Unassembled WGS sequence"/>
</dbReference>
<dbReference type="Pfam" id="PF05699">
    <property type="entry name" value="Dimer_Tnp_hAT"/>
    <property type="match status" value="1"/>
</dbReference>
<keyword evidence="1" id="KW-1133">Transmembrane helix</keyword>
<evidence type="ECO:0000256" key="1">
    <source>
        <dbReference type="SAM" id="Phobius"/>
    </source>
</evidence>
<dbReference type="PANTHER" id="PTHR45749:SF21">
    <property type="entry name" value="DUF4371 DOMAIN-CONTAINING PROTEIN"/>
    <property type="match status" value="1"/>
</dbReference>
<keyword evidence="1" id="KW-0472">Membrane</keyword>
<dbReference type="PANTHER" id="PTHR45749">
    <property type="match status" value="1"/>
</dbReference>
<reference evidence="3 4" key="1">
    <citation type="journal article" date="2020" name="G3 (Bethesda)">
        <title>Draft Genome of the Common Snapping Turtle, Chelydra serpentina, a Model for Phenotypic Plasticity in Reptiles.</title>
        <authorList>
            <person name="Das D."/>
            <person name="Singh S.K."/>
            <person name="Bierstedt J."/>
            <person name="Erickson A."/>
            <person name="Galli G.L.J."/>
            <person name="Crossley D.A. 2nd"/>
            <person name="Rhen T."/>
        </authorList>
    </citation>
    <scope>NUCLEOTIDE SEQUENCE [LARGE SCALE GENOMIC DNA]</scope>
    <source>
        <strain evidence="3">KW</strain>
    </source>
</reference>
<accession>A0A8T1RWH3</accession>
<dbReference type="InterPro" id="IPR008906">
    <property type="entry name" value="HATC_C_dom"/>
</dbReference>
<keyword evidence="4" id="KW-1185">Reference proteome</keyword>
<dbReference type="GO" id="GO:0046983">
    <property type="term" value="F:protein dimerization activity"/>
    <property type="evidence" value="ECO:0007669"/>
    <property type="project" value="InterPro"/>
</dbReference>
<evidence type="ECO:0000259" key="2">
    <source>
        <dbReference type="Pfam" id="PF05699"/>
    </source>
</evidence>
<protein>
    <recommendedName>
        <fullName evidence="2">HAT C-terminal dimerisation domain-containing protein</fullName>
    </recommendedName>
</protein>
<proteinExistence type="predicted"/>
<sequence>SPKSTFGKGYEAPPRILLNEIYKKQLQLIFSEVCIALWIFCTLPVTVAAAERRFSKLALIKNCRCSTMGQEQLSHLAMLSIESEPAREIDFGGLIHDFAMKKARKIKL</sequence>
<feature type="non-terminal residue" evidence="3">
    <location>
        <position position="1"/>
    </location>
</feature>
<gene>
    <name evidence="3" type="ORF">G0U57_009255</name>
</gene>
<evidence type="ECO:0000313" key="3">
    <source>
        <dbReference type="EMBL" id="KAG6921232.1"/>
    </source>
</evidence>
<feature type="domain" description="HAT C-terminal dimerisation" evidence="2">
    <location>
        <begin position="25"/>
        <end position="83"/>
    </location>
</feature>
<evidence type="ECO:0000313" key="4">
    <source>
        <dbReference type="Proteomes" id="UP000765507"/>
    </source>
</evidence>
<dbReference type="EMBL" id="JAHGAV010002410">
    <property type="protein sequence ID" value="KAG6921232.1"/>
    <property type="molecule type" value="Genomic_DNA"/>
</dbReference>
<organism evidence="3 4">
    <name type="scientific">Chelydra serpentina</name>
    <name type="common">Snapping turtle</name>
    <name type="synonym">Testudo serpentina</name>
    <dbReference type="NCBI Taxonomy" id="8475"/>
    <lineage>
        <taxon>Eukaryota</taxon>
        <taxon>Metazoa</taxon>
        <taxon>Chordata</taxon>
        <taxon>Craniata</taxon>
        <taxon>Vertebrata</taxon>
        <taxon>Euteleostomi</taxon>
        <taxon>Archelosauria</taxon>
        <taxon>Testudinata</taxon>
        <taxon>Testudines</taxon>
        <taxon>Cryptodira</taxon>
        <taxon>Durocryptodira</taxon>
        <taxon>Americhelydia</taxon>
        <taxon>Chelydroidea</taxon>
        <taxon>Chelydridae</taxon>
        <taxon>Chelydra</taxon>
    </lineage>
</organism>